<feature type="signal peptide" evidence="1">
    <location>
        <begin position="1"/>
        <end position="21"/>
    </location>
</feature>
<sequence>MPIRTYWLPLCFLLVSTALFGQTSPKAFNDATDAFMKAHVDDGRVDYGRLKKSGADLSALYKQAGNTTLSGASDAEKKAFYINAYNVAVINGVVQQYPLKSPLDQPGFFDKVKHRIAGQEMTLNQLEKDRLLNAFGDARVHFVVVCAAVSCPPLASFAYMPDKLDAQLDERARLALNDPSFTQVNRGQKKVNVSKIFDWYKSDFTKGGQSILGYINGFRREKIPNDYALGFYEYNWTLNGR</sequence>
<evidence type="ECO:0000259" key="2">
    <source>
        <dbReference type="Pfam" id="PF04784"/>
    </source>
</evidence>
<proteinExistence type="predicted"/>
<feature type="domain" description="DUF547" evidence="2">
    <location>
        <begin position="70"/>
        <end position="173"/>
    </location>
</feature>
<dbReference type="AlphaFoldDB" id="A0A418MCB6"/>
<dbReference type="Pfam" id="PF04784">
    <property type="entry name" value="DUF547"/>
    <property type="match status" value="1"/>
</dbReference>
<accession>A0A418MCB6</accession>
<evidence type="ECO:0000313" key="4">
    <source>
        <dbReference type="Proteomes" id="UP000283523"/>
    </source>
</evidence>
<gene>
    <name evidence="3" type="ORF">DYU11_13750</name>
</gene>
<evidence type="ECO:0000256" key="1">
    <source>
        <dbReference type="SAM" id="SignalP"/>
    </source>
</evidence>
<feature type="chain" id="PRO_5019047630" evidence="1">
    <location>
        <begin position="22"/>
        <end position="241"/>
    </location>
</feature>
<dbReference type="Proteomes" id="UP000283523">
    <property type="component" value="Unassembled WGS sequence"/>
</dbReference>
<dbReference type="InterPro" id="IPR006869">
    <property type="entry name" value="DUF547"/>
</dbReference>
<organism evidence="3 4">
    <name type="scientific">Fibrisoma montanum</name>
    <dbReference type="NCBI Taxonomy" id="2305895"/>
    <lineage>
        <taxon>Bacteria</taxon>
        <taxon>Pseudomonadati</taxon>
        <taxon>Bacteroidota</taxon>
        <taxon>Cytophagia</taxon>
        <taxon>Cytophagales</taxon>
        <taxon>Spirosomataceae</taxon>
        <taxon>Fibrisoma</taxon>
    </lineage>
</organism>
<evidence type="ECO:0000313" key="3">
    <source>
        <dbReference type="EMBL" id="RIV24023.1"/>
    </source>
</evidence>
<dbReference type="OrthoDB" id="526867at2"/>
<name>A0A418MCB6_9BACT</name>
<dbReference type="PANTHER" id="PTHR46361:SF3">
    <property type="entry name" value="ELECTRON CARRIER_ PROTEIN DISULFIDE OXIDOREDUCTASE"/>
    <property type="match status" value="1"/>
</dbReference>
<protein>
    <submittedName>
        <fullName evidence="3">DUF547 domain-containing protein</fullName>
    </submittedName>
</protein>
<dbReference type="RefSeq" id="WP_119668239.1">
    <property type="nucleotide sequence ID" value="NZ_QXED01000003.1"/>
</dbReference>
<reference evidence="3 4" key="1">
    <citation type="submission" date="2018-08" db="EMBL/GenBank/DDBJ databases">
        <title>Fibrisoma montanum sp. nov., isolated from Danxia mountain soil.</title>
        <authorList>
            <person name="Huang Y."/>
        </authorList>
    </citation>
    <scope>NUCLEOTIDE SEQUENCE [LARGE SCALE GENOMIC DNA]</scope>
    <source>
        <strain evidence="3 4">HYT19</strain>
    </source>
</reference>
<dbReference type="EMBL" id="QXED01000003">
    <property type="protein sequence ID" value="RIV24023.1"/>
    <property type="molecule type" value="Genomic_DNA"/>
</dbReference>
<keyword evidence="4" id="KW-1185">Reference proteome</keyword>
<dbReference type="PANTHER" id="PTHR46361">
    <property type="entry name" value="ELECTRON CARRIER/ PROTEIN DISULFIDE OXIDOREDUCTASE"/>
    <property type="match status" value="1"/>
</dbReference>
<comment type="caution">
    <text evidence="3">The sequence shown here is derived from an EMBL/GenBank/DDBJ whole genome shotgun (WGS) entry which is preliminary data.</text>
</comment>
<keyword evidence="1" id="KW-0732">Signal</keyword>